<gene>
    <name evidence="2" type="ORF">METZ01_LOCUS191156</name>
</gene>
<feature type="non-terminal residue" evidence="2">
    <location>
        <position position="244"/>
    </location>
</feature>
<name>A0A382DJT8_9ZZZZ</name>
<sequence>MRNIVKLVPILFLVSIFILEDLKAQRTSRRSQTDTTSVTTPSRTSTSGRRSTDDSGSSSARTGSSGRTTRNNDATSGRTTNRNSGANSGRTTRAGGRDAGAAKTSSDISGSFYGPYVFYSDLTDAHTVVSNACSWSKFQTPTSPYKLHKRARGYGSLNSSKTSCSGRTKKGRSQTKTSGFYILVADNLDAAGYKLGSGNVFEEIETAASATISGCMDASADNYNSAATVDDGSCTYPAAVTVVS</sequence>
<feature type="compositionally biased region" description="Polar residues" evidence="1">
    <location>
        <begin position="71"/>
        <end position="88"/>
    </location>
</feature>
<proteinExistence type="predicted"/>
<feature type="compositionally biased region" description="Low complexity" evidence="1">
    <location>
        <begin position="89"/>
        <end position="104"/>
    </location>
</feature>
<accession>A0A382DJT8</accession>
<dbReference type="AlphaFoldDB" id="A0A382DJT8"/>
<reference evidence="2" key="1">
    <citation type="submission" date="2018-05" db="EMBL/GenBank/DDBJ databases">
        <authorList>
            <person name="Lanie J.A."/>
            <person name="Ng W.-L."/>
            <person name="Kazmierczak K.M."/>
            <person name="Andrzejewski T.M."/>
            <person name="Davidsen T.M."/>
            <person name="Wayne K.J."/>
            <person name="Tettelin H."/>
            <person name="Glass J.I."/>
            <person name="Rusch D."/>
            <person name="Podicherti R."/>
            <person name="Tsui H.-C.T."/>
            <person name="Winkler M.E."/>
        </authorList>
    </citation>
    <scope>NUCLEOTIDE SEQUENCE</scope>
</reference>
<evidence type="ECO:0000313" key="2">
    <source>
        <dbReference type="EMBL" id="SVB38302.1"/>
    </source>
</evidence>
<protein>
    <submittedName>
        <fullName evidence="2">Uncharacterized protein</fullName>
    </submittedName>
</protein>
<feature type="compositionally biased region" description="Low complexity" evidence="1">
    <location>
        <begin position="33"/>
        <end position="69"/>
    </location>
</feature>
<dbReference type="EMBL" id="UINC01039592">
    <property type="protein sequence ID" value="SVB38302.1"/>
    <property type="molecule type" value="Genomic_DNA"/>
</dbReference>
<evidence type="ECO:0000256" key="1">
    <source>
        <dbReference type="SAM" id="MobiDB-lite"/>
    </source>
</evidence>
<feature type="region of interest" description="Disordered" evidence="1">
    <location>
        <begin position="24"/>
        <end position="105"/>
    </location>
</feature>
<organism evidence="2">
    <name type="scientific">marine metagenome</name>
    <dbReference type="NCBI Taxonomy" id="408172"/>
    <lineage>
        <taxon>unclassified sequences</taxon>
        <taxon>metagenomes</taxon>
        <taxon>ecological metagenomes</taxon>
    </lineage>
</organism>